<dbReference type="InterPro" id="IPR013324">
    <property type="entry name" value="RNA_pol_sigma_r3/r4-like"/>
</dbReference>
<dbReference type="InterPro" id="IPR013325">
    <property type="entry name" value="RNA_pol_sigma_r2"/>
</dbReference>
<dbReference type="SUPFAM" id="SSF88659">
    <property type="entry name" value="Sigma3 and sigma4 domains of RNA polymerase sigma factors"/>
    <property type="match status" value="1"/>
</dbReference>
<dbReference type="GO" id="GO:0016987">
    <property type="term" value="F:sigma factor activity"/>
    <property type="evidence" value="ECO:0007669"/>
    <property type="project" value="UniProtKB-KW"/>
</dbReference>
<keyword evidence="4" id="KW-0238">DNA-binding</keyword>
<evidence type="ECO:0000256" key="7">
    <source>
        <dbReference type="SAM" id="Phobius"/>
    </source>
</evidence>
<reference evidence="10 11" key="1">
    <citation type="submission" date="2016-10" db="EMBL/GenBank/DDBJ databases">
        <authorList>
            <person name="de Groot N.N."/>
        </authorList>
    </citation>
    <scope>NUCLEOTIDE SEQUENCE [LARGE SCALE GENOMIC DNA]</scope>
    <source>
        <strain evidence="10 11">CGMCC 4.5681</strain>
    </source>
</reference>
<dbReference type="InterPro" id="IPR014284">
    <property type="entry name" value="RNA_pol_sigma-70_dom"/>
</dbReference>
<organism evidence="10 11">
    <name type="scientific">Nonomuraea maritima</name>
    <dbReference type="NCBI Taxonomy" id="683260"/>
    <lineage>
        <taxon>Bacteria</taxon>
        <taxon>Bacillati</taxon>
        <taxon>Actinomycetota</taxon>
        <taxon>Actinomycetes</taxon>
        <taxon>Streptosporangiales</taxon>
        <taxon>Streptosporangiaceae</taxon>
        <taxon>Nonomuraea</taxon>
    </lineage>
</organism>
<dbReference type="Pfam" id="PF13490">
    <property type="entry name" value="zf-HC2"/>
    <property type="match status" value="1"/>
</dbReference>
<dbReference type="InterPro" id="IPR027383">
    <property type="entry name" value="Znf_put"/>
</dbReference>
<evidence type="ECO:0000256" key="6">
    <source>
        <dbReference type="SAM" id="MobiDB-lite"/>
    </source>
</evidence>
<feature type="domain" description="RNA polymerase sigma-70 region 2" evidence="8">
    <location>
        <begin position="27"/>
        <end position="90"/>
    </location>
</feature>
<dbReference type="RefSeq" id="WP_176903530.1">
    <property type="nucleotide sequence ID" value="NZ_FNFB01000050.1"/>
</dbReference>
<evidence type="ECO:0000256" key="3">
    <source>
        <dbReference type="ARBA" id="ARBA00023082"/>
    </source>
</evidence>
<keyword evidence="7" id="KW-0472">Membrane</keyword>
<dbReference type="Gene3D" id="1.10.10.10">
    <property type="entry name" value="Winged helix-like DNA-binding domain superfamily/Winged helix DNA-binding domain"/>
    <property type="match status" value="1"/>
</dbReference>
<feature type="domain" description="Putative zinc-finger" evidence="9">
    <location>
        <begin position="190"/>
        <end position="224"/>
    </location>
</feature>
<keyword evidence="2" id="KW-0805">Transcription regulation</keyword>
<dbReference type="InterPro" id="IPR036388">
    <property type="entry name" value="WH-like_DNA-bd_sf"/>
</dbReference>
<evidence type="ECO:0000313" key="10">
    <source>
        <dbReference type="EMBL" id="SDM28113.1"/>
    </source>
</evidence>
<dbReference type="STRING" id="683260.SAMN05421874_15013"/>
<evidence type="ECO:0000259" key="9">
    <source>
        <dbReference type="Pfam" id="PF13490"/>
    </source>
</evidence>
<keyword evidence="11" id="KW-1185">Reference proteome</keyword>
<keyword evidence="3" id="KW-0731">Sigma factor</keyword>
<proteinExistence type="inferred from homology"/>
<feature type="region of interest" description="Disordered" evidence="6">
    <location>
        <begin position="305"/>
        <end position="360"/>
    </location>
</feature>
<keyword evidence="5" id="KW-0804">Transcription</keyword>
<evidence type="ECO:0000256" key="5">
    <source>
        <dbReference type="ARBA" id="ARBA00023163"/>
    </source>
</evidence>
<evidence type="ECO:0000256" key="1">
    <source>
        <dbReference type="ARBA" id="ARBA00010641"/>
    </source>
</evidence>
<dbReference type="AlphaFoldDB" id="A0A1G9RY14"/>
<comment type="similarity">
    <text evidence="1">Belongs to the sigma-70 factor family. ECF subfamily.</text>
</comment>
<dbReference type="InterPro" id="IPR007627">
    <property type="entry name" value="RNA_pol_sigma70_r2"/>
</dbReference>
<accession>A0A1G9RY14</accession>
<evidence type="ECO:0000313" key="11">
    <source>
        <dbReference type="Proteomes" id="UP000198683"/>
    </source>
</evidence>
<keyword evidence="7" id="KW-0812">Transmembrane</keyword>
<dbReference type="NCBIfam" id="TIGR02937">
    <property type="entry name" value="sigma70-ECF"/>
    <property type="match status" value="1"/>
</dbReference>
<dbReference type="SUPFAM" id="SSF88946">
    <property type="entry name" value="Sigma2 domain of RNA polymerase sigma factors"/>
    <property type="match status" value="1"/>
</dbReference>
<dbReference type="GO" id="GO:0006352">
    <property type="term" value="P:DNA-templated transcription initiation"/>
    <property type="evidence" value="ECO:0007669"/>
    <property type="project" value="InterPro"/>
</dbReference>
<sequence>MSADAPQSDADLLRAVRAGNAAAYGELYERHVTAARAMARQLVRGVEVEDVVAEAFTKILDLVCRGGGPESAFRTYLLTIVRRTVHDRTRIASSPAVTGEIERYDPTAPFVDPTLAGLDRSPIARAYLSLPERWRAVLWHTEVERAGPAQVAPLLGLSPNGVAALSYRAREGLRQAYLRSHARPGVLPECRTVLGRLGHYVRGGLARRDARTVDEHVDSCQECHGVLVEVADVERGLRVVVGPLIAGPLFSGYVLALAKASGPGGAGPLRAVRRLGRMPRRWLVGAGAVVLLVVAAATVRALSGPEPVDRPATLGPVAVPPPSVDPVPVPLPTERPSRVPGERTSRVPPPPVAIDRQSTPAEVAEARLRVTIDPIGSLVRARPGIVGVRLRNYGKAASDELAARVGLPPGVSLVPHVRSGPGASVSGPAGTVDGWECRPSKRGARCVRKGLAAGRSTALYLRVLVSGAAPQGAGPTVRVDAGRLRVRARAASGVRATGAPARFATEGKVSVRAIGNTLLTCPDDLEGCPEARRREGEQRDNDLWHMTALDRDDHPFTDSSSEAVLSVPRGGEVVWAGLYWSAAGAEGGPIRLRPPGLRRYVTVRPSEVKVRELPLGPVYQAFADVTGLAADVRAGGTWWAADAPMEEGVARHAGWSLVLVVTDPAEPYGQAVVLDGGTVVGGRVRRAHFPLHGLRPAAAPARVELVTWEGDADLRGDRVSLGSGALTPSGGERDASNVFDGSVGRGGGLTFGVDVDTVSAELGVDPGLTITSDKDVVLFGAAAVSVRSRP</sequence>
<gene>
    <name evidence="10" type="ORF">SAMN05421874_15013</name>
</gene>
<evidence type="ECO:0000256" key="2">
    <source>
        <dbReference type="ARBA" id="ARBA00023015"/>
    </source>
</evidence>
<dbReference type="PANTHER" id="PTHR43133:SF8">
    <property type="entry name" value="RNA POLYMERASE SIGMA FACTOR HI_1459-RELATED"/>
    <property type="match status" value="1"/>
</dbReference>
<dbReference type="InterPro" id="IPR039425">
    <property type="entry name" value="RNA_pol_sigma-70-like"/>
</dbReference>
<evidence type="ECO:0000259" key="8">
    <source>
        <dbReference type="Pfam" id="PF04542"/>
    </source>
</evidence>
<dbReference type="Pfam" id="PF04542">
    <property type="entry name" value="Sigma70_r2"/>
    <property type="match status" value="1"/>
</dbReference>
<dbReference type="GO" id="GO:0003677">
    <property type="term" value="F:DNA binding"/>
    <property type="evidence" value="ECO:0007669"/>
    <property type="project" value="UniProtKB-KW"/>
</dbReference>
<dbReference type="Proteomes" id="UP000198683">
    <property type="component" value="Unassembled WGS sequence"/>
</dbReference>
<dbReference type="EMBL" id="FNFB01000050">
    <property type="protein sequence ID" value="SDM28113.1"/>
    <property type="molecule type" value="Genomic_DNA"/>
</dbReference>
<dbReference type="PANTHER" id="PTHR43133">
    <property type="entry name" value="RNA POLYMERASE ECF-TYPE SIGMA FACTO"/>
    <property type="match status" value="1"/>
</dbReference>
<evidence type="ECO:0000256" key="4">
    <source>
        <dbReference type="ARBA" id="ARBA00023125"/>
    </source>
</evidence>
<name>A0A1G9RY14_9ACTN</name>
<feature type="compositionally biased region" description="Pro residues" evidence="6">
    <location>
        <begin position="318"/>
        <end position="333"/>
    </location>
</feature>
<feature type="transmembrane region" description="Helical" evidence="7">
    <location>
        <begin position="282"/>
        <end position="302"/>
    </location>
</feature>
<protein>
    <submittedName>
        <fullName evidence="10">RNA polymerase sigma factor, sigma-70 family</fullName>
    </submittedName>
</protein>
<dbReference type="Gene3D" id="1.10.1740.10">
    <property type="match status" value="1"/>
</dbReference>
<keyword evidence="7" id="KW-1133">Transmembrane helix</keyword>
<feature type="compositionally biased region" description="Basic and acidic residues" evidence="6">
    <location>
        <begin position="335"/>
        <end position="345"/>
    </location>
</feature>